<dbReference type="OMA" id="DETIQWR"/>
<name>A0A1I3SG10_9EURY</name>
<feature type="transmembrane region" description="Helical" evidence="1">
    <location>
        <begin position="148"/>
        <end position="170"/>
    </location>
</feature>
<reference evidence="2 3" key="1">
    <citation type="submission" date="2016-10" db="EMBL/GenBank/DDBJ databases">
        <authorList>
            <person name="de Groot N.N."/>
        </authorList>
    </citation>
    <scope>NUCLEOTIDE SEQUENCE [LARGE SCALE GENOMIC DNA]</scope>
    <source>
        <strain evidence="2 3">SP2</strain>
    </source>
</reference>
<keyword evidence="1" id="KW-0472">Membrane</keyword>
<keyword evidence="1" id="KW-1133">Transmembrane helix</keyword>
<accession>A0A1I3SG10</accession>
<dbReference type="OrthoDB" id="157319at2157"/>
<dbReference type="GeneID" id="14208569"/>
<sequence>MDEDAAPPVDPDDPDTIQWRRDASTSRTVRLLWSLGVGTLFAAIGIIVFWRLYDLAGQVGGQSILLAALAAVVVTILALAVSSNAGKRLEQLLSSLPLPIDSPSDRGLARALDAAVGTLVMGVVIAVLMGLGRLIAQSGQLEGIGAGLFTGLAALSLPLAIVALVLSAFLRSVGALDRDEEQIHLFDPDHRIDLSLISAVSSRDVGDATVVTLEYEQPDDQYVAGPRRIAVPPAVAAEIRSIVGTRRRRLSERVTRQLRRVGRRLRGVVRR</sequence>
<dbReference type="AlphaFoldDB" id="A0A1I3SG10"/>
<evidence type="ECO:0000313" key="3">
    <source>
        <dbReference type="Proteomes" id="UP000182829"/>
    </source>
</evidence>
<proteinExistence type="predicted"/>
<evidence type="ECO:0000256" key="1">
    <source>
        <dbReference type="SAM" id="Phobius"/>
    </source>
</evidence>
<feature type="transmembrane region" description="Helical" evidence="1">
    <location>
        <begin position="31"/>
        <end position="53"/>
    </location>
</feature>
<evidence type="ECO:0000313" key="2">
    <source>
        <dbReference type="EMBL" id="SFJ57675.1"/>
    </source>
</evidence>
<protein>
    <submittedName>
        <fullName evidence="2">Uncharacterized protein</fullName>
    </submittedName>
</protein>
<dbReference type="Proteomes" id="UP000182829">
    <property type="component" value="Unassembled WGS sequence"/>
</dbReference>
<dbReference type="RefSeq" id="WP_005577095.1">
    <property type="nucleotide sequence ID" value="NZ_FORO01000041.1"/>
</dbReference>
<gene>
    <name evidence="2" type="ORF">SAMN05443661_14125</name>
</gene>
<feature type="transmembrane region" description="Helical" evidence="1">
    <location>
        <begin position="114"/>
        <end position="136"/>
    </location>
</feature>
<organism evidence="2 3">
    <name type="scientific">Natronobacterium gregoryi</name>
    <dbReference type="NCBI Taxonomy" id="44930"/>
    <lineage>
        <taxon>Archaea</taxon>
        <taxon>Methanobacteriati</taxon>
        <taxon>Methanobacteriota</taxon>
        <taxon>Stenosarchaea group</taxon>
        <taxon>Halobacteria</taxon>
        <taxon>Halobacteriales</taxon>
        <taxon>Natrialbaceae</taxon>
        <taxon>Natronobacterium</taxon>
    </lineage>
</organism>
<keyword evidence="1" id="KW-0812">Transmembrane</keyword>
<dbReference type="EMBL" id="FORO01000041">
    <property type="protein sequence ID" value="SFJ57675.1"/>
    <property type="molecule type" value="Genomic_DNA"/>
</dbReference>
<feature type="transmembrane region" description="Helical" evidence="1">
    <location>
        <begin position="59"/>
        <end position="81"/>
    </location>
</feature>